<protein>
    <submittedName>
        <fullName evidence="1">Aim37p</fullName>
    </submittedName>
</protein>
<reference evidence="1 2" key="1">
    <citation type="submission" date="2020-11" db="EMBL/GenBank/DDBJ databases">
        <title>Kefir isolates.</title>
        <authorList>
            <person name="Marcisauskas S."/>
            <person name="Kim Y."/>
            <person name="Blasche S."/>
        </authorList>
    </citation>
    <scope>NUCLEOTIDE SEQUENCE [LARGE SCALE GENOMIC DNA]</scope>
    <source>
        <strain evidence="1 2">OG2</strain>
    </source>
</reference>
<dbReference type="OrthoDB" id="4039294at2759"/>
<keyword evidence="2" id="KW-1185">Reference proteome</keyword>
<sequence>MSKYYSFEETVNHQISNDELPLVFGPLNDLESMQTSILPTGNLIMQIVPVTKWINEQRLTIITKYNEFKAKKDKFSAERRAEYNNIKDYLGSNIFNNEVENQNRLVPTSITAFAAFFTGRIMSHKSVGLAATTIAPRSIYTQVLKSLPSRIVTPWILMGSTFAIGTPHTWSNFTTILYNRYIPINTAENITKTWNNIRESIIEEPKRNIDIFTNETLPKSIKSIREQCVDIIQDKLENTKI</sequence>
<proteinExistence type="predicted"/>
<evidence type="ECO:0000313" key="2">
    <source>
        <dbReference type="Proteomes" id="UP000750334"/>
    </source>
</evidence>
<organism evidence="1 2">
    <name type="scientific">Maudiozyma exigua</name>
    <name type="common">Yeast</name>
    <name type="synonym">Kazachstania exigua</name>
    <dbReference type="NCBI Taxonomy" id="34358"/>
    <lineage>
        <taxon>Eukaryota</taxon>
        <taxon>Fungi</taxon>
        <taxon>Dikarya</taxon>
        <taxon>Ascomycota</taxon>
        <taxon>Saccharomycotina</taxon>
        <taxon>Saccharomycetes</taxon>
        <taxon>Saccharomycetales</taxon>
        <taxon>Saccharomycetaceae</taxon>
        <taxon>Maudiozyma</taxon>
    </lineage>
</organism>
<comment type="caution">
    <text evidence="1">The sequence shown here is derived from an EMBL/GenBank/DDBJ whole genome shotgun (WGS) entry which is preliminary data.</text>
</comment>
<name>A0A9P7BB48_MAUEX</name>
<evidence type="ECO:0000313" key="1">
    <source>
        <dbReference type="EMBL" id="KAG0671344.1"/>
    </source>
</evidence>
<gene>
    <name evidence="1" type="primary">AIM37</name>
    <name evidence="1" type="ORF">C6P45_000798</name>
</gene>
<accession>A0A9P7BB48</accession>
<dbReference type="EMBL" id="PUHR01000013">
    <property type="protein sequence ID" value="KAG0671344.1"/>
    <property type="molecule type" value="Genomic_DNA"/>
</dbReference>
<dbReference type="Proteomes" id="UP000750334">
    <property type="component" value="Unassembled WGS sequence"/>
</dbReference>
<dbReference type="AlphaFoldDB" id="A0A9P7BB48"/>